<dbReference type="AlphaFoldDB" id="A0A4Q9UZL3"/>
<dbReference type="GO" id="GO:0035447">
    <property type="term" value="F:mycothiol synthase activity"/>
    <property type="evidence" value="ECO:0007669"/>
    <property type="project" value="UniProtKB-UniRule"/>
</dbReference>
<keyword evidence="2" id="KW-0677">Repeat</keyword>
<dbReference type="NCBIfam" id="TIGR03448">
    <property type="entry name" value="mycothiol_MshD"/>
    <property type="match status" value="1"/>
</dbReference>
<dbReference type="PANTHER" id="PTHR43617">
    <property type="entry name" value="L-AMINO ACID N-ACETYLTRANSFERASE"/>
    <property type="match status" value="1"/>
</dbReference>
<accession>A0A4Q9UZL3</accession>
<evidence type="ECO:0000256" key="3">
    <source>
        <dbReference type="ARBA" id="ARBA00023315"/>
    </source>
</evidence>
<dbReference type="Pfam" id="PF00583">
    <property type="entry name" value="Acetyltransf_1"/>
    <property type="match status" value="1"/>
</dbReference>
<evidence type="ECO:0000256" key="2">
    <source>
        <dbReference type="ARBA" id="ARBA00022737"/>
    </source>
</evidence>
<evidence type="ECO:0000313" key="6">
    <source>
        <dbReference type="EMBL" id="TBW21454.1"/>
    </source>
</evidence>
<sequence length="324" mass="35809">MPMHYPMHSIVIPNPLTEGQGRAIEKLAEAATSHDGVAPFDEQTLLDLKRGTARKYFLVYEHSYAGAECDDVPEPNAGAAQEPDAAPLWGVAILHEESGTAEIAVDPHCRNCGIASQLIATLSAERAGKTLFLWAHGSRPASLHLAEKFSMIPSRELLVMNAELESTESDGETACVPSNVVLRRIDSTNDADVDNLVRLNARSFNTHPEQGKLLREDFLQRFEQPWFDADLLQWIVDEKSGKTVGFLWLKPESSDCVELYVLGVDPKYQGKGLAGAAMRCAMASMRARGFTRMTLYVNRSNSAAVRLYERAGFQLSELHTCFQL</sequence>
<dbReference type="GO" id="GO:0008999">
    <property type="term" value="F:protein-N-terminal-alanine acetyltransferase activity"/>
    <property type="evidence" value="ECO:0007669"/>
    <property type="project" value="TreeGrafter"/>
</dbReference>
<organism evidence="6 7">
    <name type="scientific">Arcanobacterium bovis</name>
    <dbReference type="NCBI Taxonomy" id="2529275"/>
    <lineage>
        <taxon>Bacteria</taxon>
        <taxon>Bacillati</taxon>
        <taxon>Actinomycetota</taxon>
        <taxon>Actinomycetes</taxon>
        <taxon>Actinomycetales</taxon>
        <taxon>Actinomycetaceae</taxon>
        <taxon>Arcanobacterium</taxon>
    </lineage>
</organism>
<proteinExistence type="predicted"/>
<feature type="domain" description="N-acetyltransferase" evidence="5">
    <location>
        <begin position="180"/>
        <end position="324"/>
    </location>
</feature>
<dbReference type="GO" id="GO:0010125">
    <property type="term" value="P:mycothiol biosynthetic process"/>
    <property type="evidence" value="ECO:0007669"/>
    <property type="project" value="UniProtKB-UniRule"/>
</dbReference>
<dbReference type="PROSITE" id="PS51186">
    <property type="entry name" value="GNAT"/>
    <property type="match status" value="1"/>
</dbReference>
<protein>
    <recommendedName>
        <fullName evidence="4">Mycothiol synthase</fullName>
        <ecNumber evidence="4">2.3.1.189</ecNumber>
    </recommendedName>
</protein>
<dbReference type="CDD" id="cd04301">
    <property type="entry name" value="NAT_SF"/>
    <property type="match status" value="1"/>
</dbReference>
<dbReference type="Gene3D" id="3.40.630.30">
    <property type="match status" value="1"/>
</dbReference>
<dbReference type="InterPro" id="IPR050276">
    <property type="entry name" value="MshD_Acetyltransferase"/>
</dbReference>
<dbReference type="OrthoDB" id="9803233at2"/>
<gene>
    <name evidence="6" type="primary">mshD</name>
    <name evidence="6" type="ORF">EZJ44_05785</name>
</gene>
<dbReference type="SUPFAM" id="SSF55729">
    <property type="entry name" value="Acyl-CoA N-acyltransferases (Nat)"/>
    <property type="match status" value="1"/>
</dbReference>
<dbReference type="InterPro" id="IPR017813">
    <property type="entry name" value="Mycothiol_AcTrfase"/>
</dbReference>
<evidence type="ECO:0000256" key="1">
    <source>
        <dbReference type="ARBA" id="ARBA00022679"/>
    </source>
</evidence>
<keyword evidence="7" id="KW-1185">Reference proteome</keyword>
<dbReference type="InterPro" id="IPR000182">
    <property type="entry name" value="GNAT_dom"/>
</dbReference>
<reference evidence="6 7" key="1">
    <citation type="submission" date="2019-02" db="EMBL/GenBank/DDBJ databases">
        <title>Arcanobacterium bovis sp. nov., isolated from the milk of a cow with mastitis.</title>
        <authorList>
            <person name="Sammra O."/>
            <person name="Foster G."/>
            <person name="Hassan A."/>
            <person name="Alssahen M."/>
            <person name="Laemmler C."/>
            <person name="Borowiak M."/>
            <person name="Malorny B."/>
            <person name="Abdulmawjood A."/>
        </authorList>
    </citation>
    <scope>NUCLEOTIDE SEQUENCE [LARGE SCALE GENOMIC DNA]</scope>
    <source>
        <strain evidence="6 7">C605018/01/1</strain>
    </source>
</reference>
<evidence type="ECO:0000256" key="4">
    <source>
        <dbReference type="NCBIfam" id="TIGR03448"/>
    </source>
</evidence>
<dbReference type="Proteomes" id="UP000293036">
    <property type="component" value="Unassembled WGS sequence"/>
</dbReference>
<comment type="caution">
    <text evidence="6">The sequence shown here is derived from an EMBL/GenBank/DDBJ whole genome shotgun (WGS) entry which is preliminary data.</text>
</comment>
<dbReference type="PANTHER" id="PTHR43617:SF20">
    <property type="entry name" value="N-ALPHA-ACETYLTRANSFERASE RIMI"/>
    <property type="match status" value="1"/>
</dbReference>
<dbReference type="EMBL" id="SJDT01000004">
    <property type="protein sequence ID" value="TBW21454.1"/>
    <property type="molecule type" value="Genomic_DNA"/>
</dbReference>
<keyword evidence="1 6" id="KW-0808">Transferase</keyword>
<keyword evidence="3 6" id="KW-0012">Acyltransferase</keyword>
<evidence type="ECO:0000313" key="7">
    <source>
        <dbReference type="Proteomes" id="UP000293036"/>
    </source>
</evidence>
<evidence type="ECO:0000259" key="5">
    <source>
        <dbReference type="PROSITE" id="PS51186"/>
    </source>
</evidence>
<name>A0A4Q9UZL3_9ACTO</name>
<dbReference type="EC" id="2.3.1.189" evidence="4"/>
<dbReference type="InterPro" id="IPR016181">
    <property type="entry name" value="Acyl_CoA_acyltransferase"/>
</dbReference>